<feature type="transmembrane region" description="Helical" evidence="6">
    <location>
        <begin position="216"/>
        <end position="234"/>
    </location>
</feature>
<dbReference type="PRINTS" id="PR01035">
    <property type="entry name" value="TCRTETA"/>
</dbReference>
<feature type="transmembrane region" description="Helical" evidence="6">
    <location>
        <begin position="81"/>
        <end position="100"/>
    </location>
</feature>
<dbReference type="GO" id="GO:0016020">
    <property type="term" value="C:membrane"/>
    <property type="evidence" value="ECO:0007669"/>
    <property type="project" value="UniProtKB-SubCell"/>
</dbReference>
<keyword evidence="5 6" id="KW-0472">Membrane</keyword>
<dbReference type="EMBL" id="MK159025">
    <property type="protein sequence ID" value="QBB78492.1"/>
    <property type="molecule type" value="Genomic_DNA"/>
</dbReference>
<dbReference type="GO" id="GO:0022857">
    <property type="term" value="F:transmembrane transporter activity"/>
    <property type="evidence" value="ECO:0007669"/>
    <property type="project" value="InterPro"/>
</dbReference>
<keyword evidence="3 6" id="KW-0812">Transmembrane</keyword>
<feature type="transmembrane region" description="Helical" evidence="6">
    <location>
        <begin position="167"/>
        <end position="187"/>
    </location>
</feature>
<dbReference type="InterPro" id="IPR020846">
    <property type="entry name" value="MFS_dom"/>
</dbReference>
<evidence type="ECO:0000256" key="4">
    <source>
        <dbReference type="ARBA" id="ARBA00022989"/>
    </source>
</evidence>
<dbReference type="SUPFAM" id="SSF103473">
    <property type="entry name" value="MFS general substrate transporter"/>
    <property type="match status" value="1"/>
</dbReference>
<feature type="transmembrane region" description="Helical" evidence="6">
    <location>
        <begin position="254"/>
        <end position="274"/>
    </location>
</feature>
<feature type="transmembrane region" description="Helical" evidence="6">
    <location>
        <begin position="286"/>
        <end position="304"/>
    </location>
</feature>
<dbReference type="InterPro" id="IPR036259">
    <property type="entry name" value="MFS_trans_sf"/>
</dbReference>
<evidence type="ECO:0000259" key="7">
    <source>
        <dbReference type="PROSITE" id="PS50850"/>
    </source>
</evidence>
<dbReference type="Pfam" id="PF07690">
    <property type="entry name" value="MFS_1"/>
    <property type="match status" value="1"/>
</dbReference>
<dbReference type="PANTHER" id="PTHR23504:SF15">
    <property type="entry name" value="MAJOR FACILITATOR SUPERFAMILY (MFS) PROFILE DOMAIN-CONTAINING PROTEIN"/>
    <property type="match status" value="1"/>
</dbReference>
<feature type="domain" description="Major facilitator superfamily (MFS) profile" evidence="7">
    <location>
        <begin position="10"/>
        <end position="405"/>
    </location>
</feature>
<dbReference type="InterPro" id="IPR011701">
    <property type="entry name" value="MFS"/>
</dbReference>
<comment type="subcellular location">
    <subcellularLocation>
        <location evidence="1">Membrane</location>
        <topology evidence="1">Multi-pass membrane protein</topology>
    </subcellularLocation>
</comment>
<evidence type="ECO:0000256" key="6">
    <source>
        <dbReference type="SAM" id="Phobius"/>
    </source>
</evidence>
<keyword evidence="2" id="KW-0813">Transport</keyword>
<feature type="transmembrane region" description="Helical" evidence="6">
    <location>
        <begin position="139"/>
        <end position="161"/>
    </location>
</feature>
<feature type="transmembrane region" description="Helical" evidence="6">
    <location>
        <begin position="345"/>
        <end position="370"/>
    </location>
</feature>
<dbReference type="InterPro" id="IPR001958">
    <property type="entry name" value="Tet-R_TetA/multi-R_MdtG-like"/>
</dbReference>
<feature type="transmembrane region" description="Helical" evidence="6">
    <location>
        <begin position="376"/>
        <end position="398"/>
    </location>
</feature>
<feature type="transmembrane region" description="Helical" evidence="6">
    <location>
        <begin position="106"/>
        <end position="127"/>
    </location>
</feature>
<sequence>MSVNGKRTPAIGFIFLTLILDITGLGIIIPVMPELIKSLTGGSIGEAATYGGWMLFSFSIMQFLFAPVIGNLGDRYGRRPVLLVALFGFFLDYILMALAPTIGWLFAGRIIAGICGASITTAMAYIADISTPEKRAANFGMVGAAFGIGFIVGPVIGGVLGEYGARVPFYAAAGLTFLNWLYGYFILPESLPADKRRKFEWKRANPLGALKQLNKYPLLSTLIFALFFVYVASHSVQSTWSFFTIGKFNWSESMVGYSLGTAGLLVALVQGLLIRVINPKLGPHKSVYTGMVLYMIGLTLFAFATKGWMMFAFLVPYCLGGITGPAIQGIMANQVPDTQQGELQGIFAGMVSIASIIGPPLMTGLFAYFTSSNAPAYFPGAPFLVAAIFTLVSLILSVRSLTKHG</sequence>
<dbReference type="CDD" id="cd17388">
    <property type="entry name" value="MFS_TetA"/>
    <property type="match status" value="1"/>
</dbReference>
<dbReference type="PROSITE" id="PS50850">
    <property type="entry name" value="MFS"/>
    <property type="match status" value="1"/>
</dbReference>
<dbReference type="PANTHER" id="PTHR23504">
    <property type="entry name" value="MAJOR FACILITATOR SUPERFAMILY DOMAIN-CONTAINING PROTEIN 10"/>
    <property type="match status" value="1"/>
</dbReference>
<feature type="transmembrane region" description="Helical" evidence="6">
    <location>
        <begin position="52"/>
        <end position="69"/>
    </location>
</feature>
<dbReference type="Gene3D" id="1.20.1250.20">
    <property type="entry name" value="MFS general substrate transporter like domains"/>
    <property type="match status" value="1"/>
</dbReference>
<reference evidence="8" key="1">
    <citation type="submission" date="2018-11" db="EMBL/GenBank/DDBJ databases">
        <authorList>
            <person name="Nacke H."/>
        </authorList>
    </citation>
    <scope>NUCLEOTIDE SEQUENCE</scope>
</reference>
<protein>
    <recommendedName>
        <fullName evidence="7">Major facilitator superfamily (MFS) profile domain-containing protein</fullName>
    </recommendedName>
</protein>
<evidence type="ECO:0000313" key="8">
    <source>
        <dbReference type="EMBL" id="QBB78492.1"/>
    </source>
</evidence>
<organism evidence="8">
    <name type="scientific">uncultured organism</name>
    <dbReference type="NCBI Taxonomy" id="155900"/>
    <lineage>
        <taxon>unclassified sequences</taxon>
        <taxon>environmental samples</taxon>
    </lineage>
</organism>
<evidence type="ECO:0000256" key="3">
    <source>
        <dbReference type="ARBA" id="ARBA00022692"/>
    </source>
</evidence>
<dbReference type="AlphaFoldDB" id="A0A411I610"/>
<accession>A0A411I610</accession>
<keyword evidence="4 6" id="KW-1133">Transmembrane helix</keyword>
<feature type="transmembrane region" description="Helical" evidence="6">
    <location>
        <begin position="12"/>
        <end position="32"/>
    </location>
</feature>
<proteinExistence type="predicted"/>
<evidence type="ECO:0000256" key="2">
    <source>
        <dbReference type="ARBA" id="ARBA00022448"/>
    </source>
</evidence>
<name>A0A411I610_9ZZZZ</name>
<evidence type="ECO:0000256" key="1">
    <source>
        <dbReference type="ARBA" id="ARBA00004141"/>
    </source>
</evidence>
<feature type="transmembrane region" description="Helical" evidence="6">
    <location>
        <begin position="310"/>
        <end position="333"/>
    </location>
</feature>
<evidence type="ECO:0000256" key="5">
    <source>
        <dbReference type="ARBA" id="ARBA00023136"/>
    </source>
</evidence>